<dbReference type="Proteomes" id="UP000716004">
    <property type="component" value="Unassembled WGS sequence"/>
</dbReference>
<sequence>MDEAELDVGREILNDVANIPSGARAALVIRHSIRGEITTPENEDVQLNSEGILAARRFGTRLKWASSIVAVSSQKTRCRQTAREILDGFASANPGIEVSLLDSHKSVAALLHAKSNSPAIDDIVSAIHRSGSTGNYRGFGLPPSLAVSAGTIARQVISSITNDLEGTMRDELHLFVDHDLHLMLLRQQLFGEGYRRREWIDFLDGFVIYLLDGSVFAACHGMTVAYKTAEDSGGTTYSNGDVP</sequence>
<protein>
    <submittedName>
        <fullName evidence="1">Histidine phosphatase family protein</fullName>
    </submittedName>
</protein>
<gene>
    <name evidence="1" type="ORF">J9259_08745</name>
</gene>
<dbReference type="InterPro" id="IPR013078">
    <property type="entry name" value="His_Pase_superF_clade-1"/>
</dbReference>
<evidence type="ECO:0000313" key="1">
    <source>
        <dbReference type="EMBL" id="MBX8632582.1"/>
    </source>
</evidence>
<evidence type="ECO:0000313" key="2">
    <source>
        <dbReference type="Proteomes" id="UP000716004"/>
    </source>
</evidence>
<accession>A0A8J7YL19</accession>
<dbReference type="Gene3D" id="3.40.50.1240">
    <property type="entry name" value="Phosphoglycerate mutase-like"/>
    <property type="match status" value="1"/>
</dbReference>
<dbReference type="EMBL" id="JAGVSJ010000037">
    <property type="protein sequence ID" value="MBX8632582.1"/>
    <property type="molecule type" value="Genomic_DNA"/>
</dbReference>
<proteinExistence type="predicted"/>
<dbReference type="CDD" id="cd07040">
    <property type="entry name" value="HP"/>
    <property type="match status" value="1"/>
</dbReference>
<dbReference type="AlphaFoldDB" id="A0A8J7YL19"/>
<comment type="caution">
    <text evidence="1">The sequence shown here is derived from an EMBL/GenBank/DDBJ whole genome shotgun (WGS) entry which is preliminary data.</text>
</comment>
<dbReference type="Pfam" id="PF00300">
    <property type="entry name" value="His_Phos_1"/>
    <property type="match status" value="1"/>
</dbReference>
<dbReference type="InterPro" id="IPR029033">
    <property type="entry name" value="His_PPase_superfam"/>
</dbReference>
<reference evidence="1" key="1">
    <citation type="submission" date="2021-04" db="EMBL/GenBank/DDBJ databases">
        <title>Genomic insights into ecological role and evolution of a novel Thermoplasmata order Candidatus Sysuiplasmatales.</title>
        <authorList>
            <person name="Yuan Y."/>
        </authorList>
    </citation>
    <scope>NUCLEOTIDE SEQUENCE</scope>
    <source>
        <strain evidence="1">YP2-bin.285</strain>
    </source>
</reference>
<organism evidence="1 2">
    <name type="scientific">Candidatus Sysuiplasma superficiale</name>
    <dbReference type="NCBI Taxonomy" id="2823368"/>
    <lineage>
        <taxon>Archaea</taxon>
        <taxon>Methanobacteriati</taxon>
        <taxon>Thermoplasmatota</taxon>
        <taxon>Thermoplasmata</taxon>
        <taxon>Candidatus Sysuiplasmatales</taxon>
        <taxon>Candidatus Sysuiplasmataceae</taxon>
        <taxon>Candidatus Sysuiplasma</taxon>
    </lineage>
</organism>
<dbReference type="SUPFAM" id="SSF53254">
    <property type="entry name" value="Phosphoglycerate mutase-like"/>
    <property type="match status" value="1"/>
</dbReference>
<name>A0A8J7YL19_9ARCH</name>